<dbReference type="Gene3D" id="1.10.260.40">
    <property type="entry name" value="lambda repressor-like DNA-binding domains"/>
    <property type="match status" value="2"/>
</dbReference>
<name>A0ABS5KJY6_9ACTN</name>
<sequence length="193" mass="21102">MALHVDDEADMSLVRIVGGLRSARLDAGLSQNALSSGLPVRGRAISEWETGLSEPTLEHLMQLCRELGRYLVVVGPDGAVRNGLIRQHARDAWGIFERRRLAVPLRNRRLALGLTQRQLGRLVGVSRDSIQRWELVHVPPRPIAHIVWAQKLGCRLELRPVAVEGSPVEADGRGHAEGPNAVVLSKSYGGSPS</sequence>
<dbReference type="PANTHER" id="PTHR46558">
    <property type="entry name" value="TRACRIPTIONAL REGULATORY PROTEIN-RELATED-RELATED"/>
    <property type="match status" value="1"/>
</dbReference>
<evidence type="ECO:0000313" key="5">
    <source>
        <dbReference type="Proteomes" id="UP000730482"/>
    </source>
</evidence>
<dbReference type="SMART" id="SM00530">
    <property type="entry name" value="HTH_XRE"/>
    <property type="match status" value="2"/>
</dbReference>
<proteinExistence type="predicted"/>
<dbReference type="CDD" id="cd00093">
    <property type="entry name" value="HTH_XRE"/>
    <property type="match status" value="2"/>
</dbReference>
<feature type="domain" description="HTH cro/C1-type" evidence="3">
    <location>
        <begin position="105"/>
        <end position="134"/>
    </location>
</feature>
<comment type="caution">
    <text evidence="4">The sequence shown here is derived from an EMBL/GenBank/DDBJ whole genome shotgun (WGS) entry which is preliminary data.</text>
</comment>
<dbReference type="PROSITE" id="PS50943">
    <property type="entry name" value="HTH_CROC1"/>
    <property type="match status" value="2"/>
</dbReference>
<organism evidence="4 5">
    <name type="scientific">Catenulispora pinistramenti</name>
    <dbReference type="NCBI Taxonomy" id="2705254"/>
    <lineage>
        <taxon>Bacteria</taxon>
        <taxon>Bacillati</taxon>
        <taxon>Actinomycetota</taxon>
        <taxon>Actinomycetes</taxon>
        <taxon>Catenulisporales</taxon>
        <taxon>Catenulisporaceae</taxon>
        <taxon>Catenulispora</taxon>
    </lineage>
</organism>
<dbReference type="InterPro" id="IPR010982">
    <property type="entry name" value="Lambda_DNA-bd_dom_sf"/>
</dbReference>
<feature type="domain" description="HTH cro/C1-type" evidence="3">
    <location>
        <begin position="20"/>
        <end position="71"/>
    </location>
</feature>
<dbReference type="EMBL" id="JAAFYZ010000002">
    <property type="protein sequence ID" value="MBS2545406.1"/>
    <property type="molecule type" value="Genomic_DNA"/>
</dbReference>
<reference evidence="4 5" key="1">
    <citation type="submission" date="2020-02" db="EMBL/GenBank/DDBJ databases">
        <title>Acidophilic actinobacteria isolated from forest soil.</title>
        <authorList>
            <person name="Golinska P."/>
        </authorList>
    </citation>
    <scope>NUCLEOTIDE SEQUENCE [LARGE SCALE GENOMIC DNA]</scope>
    <source>
        <strain evidence="4 5">NL8</strain>
    </source>
</reference>
<dbReference type="Pfam" id="PF01381">
    <property type="entry name" value="HTH_3"/>
    <property type="match status" value="2"/>
</dbReference>
<dbReference type="SUPFAM" id="SSF47413">
    <property type="entry name" value="lambda repressor-like DNA-binding domains"/>
    <property type="match status" value="2"/>
</dbReference>
<evidence type="ECO:0000256" key="2">
    <source>
        <dbReference type="SAM" id="MobiDB-lite"/>
    </source>
</evidence>
<evidence type="ECO:0000259" key="3">
    <source>
        <dbReference type="PROSITE" id="PS50943"/>
    </source>
</evidence>
<keyword evidence="5" id="KW-1185">Reference proteome</keyword>
<keyword evidence="1" id="KW-0238">DNA-binding</keyword>
<dbReference type="Proteomes" id="UP000730482">
    <property type="component" value="Unassembled WGS sequence"/>
</dbReference>
<dbReference type="PANTHER" id="PTHR46558:SF4">
    <property type="entry name" value="DNA-BIDING PHAGE PROTEIN"/>
    <property type="match status" value="1"/>
</dbReference>
<protein>
    <submittedName>
        <fullName evidence="4">Helix-turn-helix domain-containing protein</fullName>
    </submittedName>
</protein>
<dbReference type="InterPro" id="IPR001387">
    <property type="entry name" value="Cro/C1-type_HTH"/>
</dbReference>
<feature type="region of interest" description="Disordered" evidence="2">
    <location>
        <begin position="167"/>
        <end position="193"/>
    </location>
</feature>
<evidence type="ECO:0000256" key="1">
    <source>
        <dbReference type="ARBA" id="ARBA00023125"/>
    </source>
</evidence>
<accession>A0ABS5KJY6</accession>
<evidence type="ECO:0000313" key="4">
    <source>
        <dbReference type="EMBL" id="MBS2545406.1"/>
    </source>
</evidence>
<gene>
    <name evidence="4" type="ORF">KGQ19_00840</name>
</gene>